<accession>A0ABR1RK93</accession>
<protein>
    <recommendedName>
        <fullName evidence="4">BTB domain-containing protein</fullName>
    </recommendedName>
</protein>
<comment type="caution">
    <text evidence="2">The sequence shown here is derived from an EMBL/GenBank/DDBJ whole genome shotgun (WGS) entry which is preliminary data.</text>
</comment>
<proteinExistence type="predicted"/>
<evidence type="ECO:0000313" key="2">
    <source>
        <dbReference type="EMBL" id="KAK8013712.1"/>
    </source>
</evidence>
<sequence length="855" mass="96074">MAYPLFGQKRRRRATRSRIIHYNSVNGATVANINVFFDRLDAPELANIPPERFYNTDEMGIGQGVGGDHWLISEATSHMALKKDVEKGEWITVLECVGCDGVSLPPLVIFKGADAQKQIMTGLVRKGFYWSYDAADFLDILYAGQLPPMIHPFLHKSRSSACLQGAVRLAVREALVRLECIRYEGDRHGLRRGVAVKRGAGGGRGNEPSLLDSLDNDETKFLHANATRLPGLRGGERVGLKDESANGTYRKLDTSSVIYIIFPMTVTVAVLRGPAERRLPHQPRLSLVVILSNYYPVFKSLMGALDTKSLVSLCQTCRGLRSQVQSCVWNINIKLMPFVHDPQAFRRILGASEALIYGDFATEFFSRTTSKTLAIMAKATKADLVQAYLQTQGYLLVGEERARLGSVTRLRRGELFIILRKTRLIPIQAILSRTPTTQAMNFIAWNKAYSVFPKTTFLDHEVLPLKGADKDVRAEIARCGEFGWCLGVNASPHQELRRSHRRIGDSRTWKMDLDTLRVTQPGTPTAVLEYSSFGIQQPTVSLETTWYQLEEGLQYSISVKPLTSQVLKYRYTCSRQEPPERLRQQLKRHTLAQMLYLMPKTKFESITRGTSPTDFDLDGMKFDHPPALAKTSSKQGKRLKKRSSNELFFNLEDPGIMHTSSPSGPPAHPEGIELSSINPLPSESTADYTSPLTGTTPSEGTPVPAFDDNDTNDKKDVQVRMRVSSRHLMLASTYFEKMLQGPWEESESYVIAASEWDTDAMVILMNIHGRSRKVPRLVSLDLLTKLALMADYYQCVEGVEMYADRWIKNMGHHLPERCGRDLILWIAVSWVFFQDSLFEAVTNVAIRESDGPLQT</sequence>
<dbReference type="Gene3D" id="3.30.710.10">
    <property type="entry name" value="Potassium Channel Kv1.1, Chain A"/>
    <property type="match status" value="1"/>
</dbReference>
<feature type="region of interest" description="Disordered" evidence="1">
    <location>
        <begin position="655"/>
        <end position="712"/>
    </location>
</feature>
<organism evidence="2 3">
    <name type="scientific">Apiospora marii</name>
    <dbReference type="NCBI Taxonomy" id="335849"/>
    <lineage>
        <taxon>Eukaryota</taxon>
        <taxon>Fungi</taxon>
        <taxon>Dikarya</taxon>
        <taxon>Ascomycota</taxon>
        <taxon>Pezizomycotina</taxon>
        <taxon>Sordariomycetes</taxon>
        <taxon>Xylariomycetidae</taxon>
        <taxon>Amphisphaeriales</taxon>
        <taxon>Apiosporaceae</taxon>
        <taxon>Apiospora</taxon>
    </lineage>
</organism>
<name>A0ABR1RK93_9PEZI</name>
<feature type="compositionally biased region" description="Polar residues" evidence="1">
    <location>
        <begin position="675"/>
        <end position="699"/>
    </location>
</feature>
<dbReference type="InterPro" id="IPR011333">
    <property type="entry name" value="SKP1/BTB/POZ_sf"/>
</dbReference>
<dbReference type="EMBL" id="JAQQWI010000013">
    <property type="protein sequence ID" value="KAK8013712.1"/>
    <property type="molecule type" value="Genomic_DNA"/>
</dbReference>
<reference evidence="2 3" key="1">
    <citation type="submission" date="2023-01" db="EMBL/GenBank/DDBJ databases">
        <title>Analysis of 21 Apiospora genomes using comparative genomics revels a genus with tremendous synthesis potential of carbohydrate active enzymes and secondary metabolites.</title>
        <authorList>
            <person name="Sorensen T."/>
        </authorList>
    </citation>
    <scope>NUCLEOTIDE SEQUENCE [LARGE SCALE GENOMIC DNA]</scope>
    <source>
        <strain evidence="2 3">CBS 20057</strain>
    </source>
</reference>
<keyword evidence="3" id="KW-1185">Reference proteome</keyword>
<evidence type="ECO:0000313" key="3">
    <source>
        <dbReference type="Proteomes" id="UP001396898"/>
    </source>
</evidence>
<evidence type="ECO:0008006" key="4">
    <source>
        <dbReference type="Google" id="ProtNLM"/>
    </source>
</evidence>
<gene>
    <name evidence="2" type="ORF">PG991_009305</name>
</gene>
<evidence type="ECO:0000256" key="1">
    <source>
        <dbReference type="SAM" id="MobiDB-lite"/>
    </source>
</evidence>
<dbReference type="Proteomes" id="UP001396898">
    <property type="component" value="Unassembled WGS sequence"/>
</dbReference>